<dbReference type="EMBL" id="HBHW01040362">
    <property type="protein sequence ID" value="CAE0062976.1"/>
    <property type="molecule type" value="Transcribed_RNA"/>
</dbReference>
<dbReference type="Pfam" id="PF03096">
    <property type="entry name" value="Ndr"/>
    <property type="match status" value="1"/>
</dbReference>
<evidence type="ECO:0000256" key="1">
    <source>
        <dbReference type="ARBA" id="ARBA00005598"/>
    </source>
</evidence>
<accession>A0A7S3A6C1</accession>
<evidence type="ECO:0000313" key="5">
    <source>
        <dbReference type="EMBL" id="CAE0062976.1"/>
    </source>
</evidence>
<proteinExistence type="inferred from homology"/>
<dbReference type="Gene3D" id="3.40.50.1820">
    <property type="entry name" value="alpha/beta hydrolase"/>
    <property type="match status" value="1"/>
</dbReference>
<gene>
    <name evidence="2" type="ORF">RMAR00112_LOCUS31044</name>
    <name evidence="3" type="ORF">RMAR00112_LOCUS31045</name>
    <name evidence="4" type="ORF">RMAR00112_LOCUS31046</name>
    <name evidence="5" type="ORF">RMAR00112_LOCUS31047</name>
</gene>
<dbReference type="EMBL" id="HBHW01040360">
    <property type="protein sequence ID" value="CAE0062974.1"/>
    <property type="molecule type" value="Transcribed_RNA"/>
</dbReference>
<dbReference type="EMBL" id="HBHW01040359">
    <property type="protein sequence ID" value="CAE0062973.1"/>
    <property type="molecule type" value="Transcribed_RNA"/>
</dbReference>
<dbReference type="InterPro" id="IPR004142">
    <property type="entry name" value="NDRG"/>
</dbReference>
<evidence type="ECO:0000313" key="3">
    <source>
        <dbReference type="EMBL" id="CAE0062974.1"/>
    </source>
</evidence>
<sequence length="287" mass="32120">MLQENEDVKWLKTWKVTSTGPTDPVFHVVVLPDVCCGASDQVEGFFGFCKSTKTALELEKARIHFINPPGQSSDGQALPDNYWPTYDECVQELSEIISSEARKPCLGIGTGMGADLLRRVVEVSPSLFRGFLFVAPAFSAPGVFGKAISTFAAYYVYYFGFNGHAIDLVLNRWFSSEIIDRNLDLRERFVSYVEKLRPQDAARMIYAYGNRTELPSKKISSQRVRGLVMCGRDSEFHGQALDAYQVFQAGQASIMEPFTTGSLVLDEQPEEVIKSVELFVRSCFNIT</sequence>
<comment type="similarity">
    <text evidence="1">Belongs to the NDRG family.</text>
</comment>
<dbReference type="InterPro" id="IPR029058">
    <property type="entry name" value="AB_hydrolase_fold"/>
</dbReference>
<dbReference type="AlphaFoldDB" id="A0A7S3A6C1"/>
<evidence type="ECO:0000313" key="4">
    <source>
        <dbReference type="EMBL" id="CAE0062975.1"/>
    </source>
</evidence>
<protein>
    <recommendedName>
        <fullName evidence="6">AB hydrolase-1 domain-containing protein</fullName>
    </recommendedName>
</protein>
<dbReference type="PANTHER" id="PTHR11034">
    <property type="entry name" value="N-MYC DOWNSTREAM REGULATED"/>
    <property type="match status" value="1"/>
</dbReference>
<evidence type="ECO:0000313" key="2">
    <source>
        <dbReference type="EMBL" id="CAE0062973.1"/>
    </source>
</evidence>
<dbReference type="SUPFAM" id="SSF53474">
    <property type="entry name" value="alpha/beta-Hydrolases"/>
    <property type="match status" value="1"/>
</dbReference>
<evidence type="ECO:0008006" key="6">
    <source>
        <dbReference type="Google" id="ProtNLM"/>
    </source>
</evidence>
<reference evidence="5" key="1">
    <citation type="submission" date="2021-01" db="EMBL/GenBank/DDBJ databases">
        <authorList>
            <person name="Corre E."/>
            <person name="Pelletier E."/>
            <person name="Niang G."/>
            <person name="Scheremetjew M."/>
            <person name="Finn R."/>
            <person name="Kale V."/>
            <person name="Holt S."/>
            <person name="Cochrane G."/>
            <person name="Meng A."/>
            <person name="Brown T."/>
            <person name="Cohen L."/>
        </authorList>
    </citation>
    <scope>NUCLEOTIDE SEQUENCE</scope>
    <source>
        <strain evidence="5">CCMP 769</strain>
    </source>
</reference>
<organism evidence="5">
    <name type="scientific">Rhodosorus marinus</name>
    <dbReference type="NCBI Taxonomy" id="101924"/>
    <lineage>
        <taxon>Eukaryota</taxon>
        <taxon>Rhodophyta</taxon>
        <taxon>Stylonematophyceae</taxon>
        <taxon>Stylonematales</taxon>
        <taxon>Stylonemataceae</taxon>
        <taxon>Rhodosorus</taxon>
    </lineage>
</organism>
<name>A0A7S3A6C1_9RHOD</name>
<dbReference type="EMBL" id="HBHW01040361">
    <property type="protein sequence ID" value="CAE0062975.1"/>
    <property type="molecule type" value="Transcribed_RNA"/>
</dbReference>